<dbReference type="AlphaFoldDB" id="F1T743"/>
<dbReference type="EMBL" id="ACXX02000001">
    <property type="protein sequence ID" value="EGD49291.1"/>
    <property type="molecule type" value="Genomic_DNA"/>
</dbReference>
<evidence type="ECO:0000256" key="1">
    <source>
        <dbReference type="ARBA" id="ARBA00022490"/>
    </source>
</evidence>
<evidence type="ECO:0000256" key="2">
    <source>
        <dbReference type="ARBA" id="ARBA00022499"/>
    </source>
</evidence>
<dbReference type="Gene3D" id="3.10.20.30">
    <property type="match status" value="1"/>
</dbReference>
<proteinExistence type="predicted"/>
<keyword evidence="6" id="KW-1185">Reference proteome</keyword>
<dbReference type="SUPFAM" id="SSF54285">
    <property type="entry name" value="MoaD/ThiS"/>
    <property type="match status" value="1"/>
</dbReference>
<dbReference type="InterPro" id="IPR016155">
    <property type="entry name" value="Mopterin_synth/thiamin_S_b"/>
</dbReference>
<accession>F1T743</accession>
<keyword evidence="3" id="KW-0819">tRNA processing</keyword>
<comment type="caution">
    <text evidence="5">The sequence shown here is derived from an EMBL/GenBank/DDBJ whole genome shotgun (WGS) entry which is preliminary data.</text>
</comment>
<dbReference type="GO" id="GO:0005737">
    <property type="term" value="C:cytoplasm"/>
    <property type="evidence" value="ECO:0007669"/>
    <property type="project" value="InterPro"/>
</dbReference>
<evidence type="ECO:0000313" key="5">
    <source>
        <dbReference type="EMBL" id="EGD49291.1"/>
    </source>
</evidence>
<evidence type="ECO:0000313" key="6">
    <source>
        <dbReference type="Proteomes" id="UP000003860"/>
    </source>
</evidence>
<evidence type="ECO:0000256" key="3">
    <source>
        <dbReference type="ARBA" id="ARBA00022694"/>
    </source>
</evidence>
<gene>
    <name evidence="5" type="ORF">Cpap_3723</name>
</gene>
<dbReference type="InterPro" id="IPR015221">
    <property type="entry name" value="Urm1"/>
</dbReference>
<keyword evidence="2" id="KW-1017">Isopeptide bond</keyword>
<keyword evidence="1" id="KW-0963">Cytoplasm</keyword>
<dbReference type="CDD" id="cd17040">
    <property type="entry name" value="Ubl_MoaD_like"/>
    <property type="match status" value="1"/>
</dbReference>
<protein>
    <submittedName>
        <fullName evidence="5">Ubiquitin related modifier 1 family protein</fullName>
    </submittedName>
</protein>
<reference evidence="5" key="1">
    <citation type="submission" date="2009-07" db="EMBL/GenBank/DDBJ databases">
        <authorList>
            <consortium name="US DOE Joint Genome Institute (JGI-PGF)"/>
            <person name="Lucas S."/>
            <person name="Copeland A."/>
            <person name="Lapidus A."/>
            <person name="Glavina del Rio T."/>
            <person name="Tice H."/>
            <person name="Bruce D."/>
            <person name="Goodwin L."/>
            <person name="Pitluck S."/>
            <person name="Larimer F."/>
            <person name="Land M.L."/>
            <person name="Mouttaki H."/>
            <person name="He Z."/>
            <person name="Zhou J."/>
            <person name="Hemme C.L."/>
        </authorList>
    </citation>
    <scope>NUCLEOTIDE SEQUENCE</scope>
    <source>
        <strain evidence="5">DSM 2782</strain>
    </source>
</reference>
<reference evidence="5" key="2">
    <citation type="submission" date="2011-01" db="EMBL/GenBank/DDBJ databases">
        <title>The Non-contiguous Finished genome of Clostridium papyrosolvens.</title>
        <authorList>
            <person name="Lucas S."/>
            <person name="Copeland A."/>
            <person name="Lapidus A."/>
            <person name="Cheng J.-F."/>
            <person name="Goodwin L."/>
            <person name="Pitluck S."/>
            <person name="Misra M."/>
            <person name="Chertkov O."/>
            <person name="Detter J.C."/>
            <person name="Han C."/>
            <person name="Tapia R."/>
            <person name="Land M."/>
            <person name="Hauser L."/>
            <person name="Kyrpides N."/>
            <person name="Ivanova N."/>
            <person name="Pagani I."/>
            <person name="Mouttaki H."/>
            <person name="He Z."/>
            <person name="Zhou J."/>
            <person name="Hemme C.L."/>
            <person name="Woyke T."/>
        </authorList>
    </citation>
    <scope>NUCLEOTIDE SEQUENCE [LARGE SCALE GENOMIC DNA]</scope>
    <source>
        <strain evidence="5">DSM 2782</strain>
    </source>
</reference>
<dbReference type="Pfam" id="PF09138">
    <property type="entry name" value="Urm1"/>
    <property type="match status" value="1"/>
</dbReference>
<organism evidence="5 6">
    <name type="scientific">Ruminiclostridium papyrosolvens DSM 2782</name>
    <dbReference type="NCBI Taxonomy" id="588581"/>
    <lineage>
        <taxon>Bacteria</taxon>
        <taxon>Bacillati</taxon>
        <taxon>Bacillota</taxon>
        <taxon>Clostridia</taxon>
        <taxon>Eubacteriales</taxon>
        <taxon>Oscillospiraceae</taxon>
        <taxon>Ruminiclostridium</taxon>
    </lineage>
</organism>
<sequence>MVNVEVSKAICDIGTRQIENSNITISEMLNLLSQESEVFRRNVFTEENEISSHILIFVNSSDYRAKGGADYVLNDNDDIKILALLGGG</sequence>
<evidence type="ECO:0000256" key="4">
    <source>
        <dbReference type="ARBA" id="ARBA00022786"/>
    </source>
</evidence>
<dbReference type="GO" id="GO:0034227">
    <property type="term" value="P:tRNA thio-modification"/>
    <property type="evidence" value="ECO:0007669"/>
    <property type="project" value="InterPro"/>
</dbReference>
<keyword evidence="4" id="KW-0833">Ubl conjugation pathway</keyword>
<dbReference type="InterPro" id="IPR012675">
    <property type="entry name" value="Beta-grasp_dom_sf"/>
</dbReference>
<dbReference type="Proteomes" id="UP000003860">
    <property type="component" value="Unassembled WGS sequence"/>
</dbReference>
<name>F1T743_9FIRM</name>
<dbReference type="STRING" id="588581.Cpap_3723"/>